<sequence>MNTREKTYELPKELSVKEFFQQYLYPSLKEPVESWLFSVNEEWVDPHYALKPGDELAVVPPVSGG</sequence>
<reference evidence="4 5" key="1">
    <citation type="journal article" date="2014" name="BMC Genomics">
        <title>Comparison of environmental and isolate Sulfobacillus genomes reveals diverse carbon, sulfur, nitrogen, and hydrogen metabolisms.</title>
        <authorList>
            <person name="Justice N.B."/>
            <person name="Norman A."/>
            <person name="Brown C.T."/>
            <person name="Singh A."/>
            <person name="Thomas B.C."/>
            <person name="Banfield J.F."/>
        </authorList>
    </citation>
    <scope>NUCLEOTIDE SEQUENCE [LARGE SCALE GENOMIC DNA]</scope>
    <source>
        <strain evidence="4">AMDSBA5</strain>
    </source>
</reference>
<dbReference type="InterPro" id="IPR016155">
    <property type="entry name" value="Mopterin_synth/thiamin_S_b"/>
</dbReference>
<dbReference type="AlphaFoldDB" id="A0A2T2WSD9"/>
<dbReference type="GO" id="GO:0006777">
    <property type="term" value="P:Mo-molybdopterin cofactor biosynthetic process"/>
    <property type="evidence" value="ECO:0007669"/>
    <property type="project" value="InterPro"/>
</dbReference>
<name>A0A2T2WSD9_SULTH</name>
<evidence type="ECO:0000256" key="3">
    <source>
        <dbReference type="ARBA" id="ARBA00024247"/>
    </source>
</evidence>
<dbReference type="InterPro" id="IPR012675">
    <property type="entry name" value="Beta-grasp_dom_sf"/>
</dbReference>
<dbReference type="CDD" id="cd00754">
    <property type="entry name" value="Ubl_MoaD"/>
    <property type="match status" value="1"/>
</dbReference>
<dbReference type="Gene3D" id="3.10.20.30">
    <property type="match status" value="1"/>
</dbReference>
<evidence type="ECO:0000256" key="2">
    <source>
        <dbReference type="ARBA" id="ARBA00024200"/>
    </source>
</evidence>
<keyword evidence="1" id="KW-0547">Nucleotide-binding</keyword>
<dbReference type="InterPro" id="IPR044672">
    <property type="entry name" value="MOCS2A"/>
</dbReference>
<accession>A0A2T2WSD9</accession>
<dbReference type="GO" id="GO:1990133">
    <property type="term" value="C:molybdopterin adenylyltransferase complex"/>
    <property type="evidence" value="ECO:0007669"/>
    <property type="project" value="TreeGrafter"/>
</dbReference>
<dbReference type="GO" id="GO:0000166">
    <property type="term" value="F:nucleotide binding"/>
    <property type="evidence" value="ECO:0007669"/>
    <property type="project" value="UniProtKB-KW"/>
</dbReference>
<dbReference type="Pfam" id="PF02597">
    <property type="entry name" value="ThiS"/>
    <property type="match status" value="1"/>
</dbReference>
<dbReference type="PANTHER" id="PTHR33359:SF1">
    <property type="entry name" value="MOLYBDOPTERIN SYNTHASE SULFUR CARRIER SUBUNIT"/>
    <property type="match status" value="1"/>
</dbReference>
<dbReference type="EMBL" id="PXYX01000035">
    <property type="protein sequence ID" value="PSR25158.1"/>
    <property type="molecule type" value="Genomic_DNA"/>
</dbReference>
<comment type="similarity">
    <text evidence="2">Belongs to the MoaD family.</text>
</comment>
<gene>
    <name evidence="4" type="ORF">C7B47_12940</name>
</gene>
<evidence type="ECO:0000313" key="5">
    <source>
        <dbReference type="Proteomes" id="UP000242705"/>
    </source>
</evidence>
<dbReference type="PANTHER" id="PTHR33359">
    <property type="entry name" value="MOLYBDOPTERIN SYNTHASE SULFUR CARRIER SUBUNIT"/>
    <property type="match status" value="1"/>
</dbReference>
<organism evidence="4 5">
    <name type="scientific">Sulfobacillus thermosulfidooxidans</name>
    <dbReference type="NCBI Taxonomy" id="28034"/>
    <lineage>
        <taxon>Bacteria</taxon>
        <taxon>Bacillati</taxon>
        <taxon>Bacillota</taxon>
        <taxon>Clostridia</taxon>
        <taxon>Eubacteriales</taxon>
        <taxon>Clostridiales Family XVII. Incertae Sedis</taxon>
        <taxon>Sulfobacillus</taxon>
    </lineage>
</organism>
<dbReference type="InterPro" id="IPR003749">
    <property type="entry name" value="ThiS/MoaD-like"/>
</dbReference>
<protein>
    <recommendedName>
        <fullName evidence="3">Molybdopterin synthase sulfur carrier subunit</fullName>
    </recommendedName>
</protein>
<dbReference type="SUPFAM" id="SSF54285">
    <property type="entry name" value="MoaD/ThiS"/>
    <property type="match status" value="1"/>
</dbReference>
<proteinExistence type="inferred from homology"/>
<comment type="caution">
    <text evidence="4">The sequence shown here is derived from an EMBL/GenBank/DDBJ whole genome shotgun (WGS) entry which is preliminary data.</text>
</comment>
<evidence type="ECO:0000313" key="4">
    <source>
        <dbReference type="EMBL" id="PSR25158.1"/>
    </source>
</evidence>
<dbReference type="Proteomes" id="UP000242705">
    <property type="component" value="Unassembled WGS sequence"/>
</dbReference>
<evidence type="ECO:0000256" key="1">
    <source>
        <dbReference type="ARBA" id="ARBA00022741"/>
    </source>
</evidence>